<sequence length="293" mass="32177">MLQIAKRAGIATDARLLQRMFFGSFSLNKKAFYITMDEFLAFRNIALQNSNPQNPVSSQRFTGIETTKGSIIDNCTRDKSQDSAQTKPSTYPTTSTAPVISDSEADTSSLRDKLSRALKPEENSTLQKILASEDIEEVSSKLVVYTDGSSRGNGQANSRAGVGVFWGDDDPRNVSERLVGRQTNQRAEITAALRAIQTCGNDKAVLEVRTDSNYVIQSMTSWVHGWLKKGWKGVTNKDLFEELHNAVEKREGEVIWTHIRAHTGVYGNEMADKLANLGASKGLPSGANNKSPS</sequence>
<evidence type="ECO:0000256" key="1">
    <source>
        <dbReference type="ARBA" id="ARBA00000077"/>
    </source>
</evidence>
<evidence type="ECO:0000256" key="2">
    <source>
        <dbReference type="ARBA" id="ARBA00005300"/>
    </source>
</evidence>
<dbReference type="EC" id="3.1.26.4" evidence="3"/>
<accession>A0ABR2WMZ3</accession>
<proteinExistence type="inferred from homology"/>
<keyword evidence="6" id="KW-0255">Endonuclease</keyword>
<dbReference type="Gene3D" id="3.30.420.10">
    <property type="entry name" value="Ribonuclease H-like superfamily/Ribonuclease H"/>
    <property type="match status" value="1"/>
</dbReference>
<dbReference type="InterPro" id="IPR012337">
    <property type="entry name" value="RNaseH-like_sf"/>
</dbReference>
<keyword evidence="4" id="KW-0540">Nuclease</keyword>
<evidence type="ECO:0000256" key="3">
    <source>
        <dbReference type="ARBA" id="ARBA00012180"/>
    </source>
</evidence>
<dbReference type="Proteomes" id="UP001479436">
    <property type="component" value="Unassembled WGS sequence"/>
</dbReference>
<comment type="caution">
    <text evidence="10">The sequence shown here is derived from an EMBL/GenBank/DDBJ whole genome shotgun (WGS) entry which is preliminary data.</text>
</comment>
<evidence type="ECO:0000313" key="10">
    <source>
        <dbReference type="EMBL" id="KAK9762844.1"/>
    </source>
</evidence>
<dbReference type="SUPFAM" id="SSF53098">
    <property type="entry name" value="Ribonuclease H-like"/>
    <property type="match status" value="1"/>
</dbReference>
<protein>
    <recommendedName>
        <fullName evidence="3">ribonuclease H</fullName>
        <ecNumber evidence="3">3.1.26.4</ecNumber>
    </recommendedName>
</protein>
<dbReference type="InterPro" id="IPR036397">
    <property type="entry name" value="RNaseH_sf"/>
</dbReference>
<dbReference type="PROSITE" id="PS50879">
    <property type="entry name" value="RNASE_H_1"/>
    <property type="match status" value="1"/>
</dbReference>
<evidence type="ECO:0000256" key="8">
    <source>
        <dbReference type="SAM" id="MobiDB-lite"/>
    </source>
</evidence>
<evidence type="ECO:0000256" key="7">
    <source>
        <dbReference type="ARBA" id="ARBA00022801"/>
    </source>
</evidence>
<keyword evidence="7" id="KW-0378">Hydrolase</keyword>
<gene>
    <name evidence="10" type="ORF">K7432_011019</name>
</gene>
<evidence type="ECO:0000313" key="11">
    <source>
        <dbReference type="Proteomes" id="UP001479436"/>
    </source>
</evidence>
<reference evidence="10 11" key="1">
    <citation type="submission" date="2023-04" db="EMBL/GenBank/DDBJ databases">
        <title>Genome of Basidiobolus ranarum AG-B5.</title>
        <authorList>
            <person name="Stajich J.E."/>
            <person name="Carter-House D."/>
            <person name="Gryganskyi A."/>
        </authorList>
    </citation>
    <scope>NUCLEOTIDE SEQUENCE [LARGE SCALE GENOMIC DNA]</scope>
    <source>
        <strain evidence="10 11">AG-B5</strain>
    </source>
</reference>
<evidence type="ECO:0000256" key="6">
    <source>
        <dbReference type="ARBA" id="ARBA00022759"/>
    </source>
</evidence>
<feature type="domain" description="RNase H type-1" evidence="9">
    <location>
        <begin position="138"/>
        <end position="280"/>
    </location>
</feature>
<organism evidence="10 11">
    <name type="scientific">Basidiobolus ranarum</name>
    <dbReference type="NCBI Taxonomy" id="34480"/>
    <lineage>
        <taxon>Eukaryota</taxon>
        <taxon>Fungi</taxon>
        <taxon>Fungi incertae sedis</taxon>
        <taxon>Zoopagomycota</taxon>
        <taxon>Entomophthoromycotina</taxon>
        <taxon>Basidiobolomycetes</taxon>
        <taxon>Basidiobolales</taxon>
        <taxon>Basidiobolaceae</taxon>
        <taxon>Basidiobolus</taxon>
    </lineage>
</organism>
<dbReference type="PANTHER" id="PTHR10642">
    <property type="entry name" value="RIBONUCLEASE H1"/>
    <property type="match status" value="1"/>
</dbReference>
<dbReference type="PANTHER" id="PTHR10642:SF26">
    <property type="entry name" value="RIBONUCLEASE H1"/>
    <property type="match status" value="1"/>
</dbReference>
<name>A0ABR2WMZ3_9FUNG</name>
<dbReference type="InterPro" id="IPR050092">
    <property type="entry name" value="RNase_H"/>
</dbReference>
<comment type="similarity">
    <text evidence="2">Belongs to the RNase H family.</text>
</comment>
<dbReference type="CDD" id="cd09280">
    <property type="entry name" value="RNase_HI_eukaryote_like"/>
    <property type="match status" value="1"/>
</dbReference>
<feature type="region of interest" description="Disordered" evidence="8">
    <location>
        <begin position="73"/>
        <end position="107"/>
    </location>
</feature>
<feature type="compositionally biased region" description="Polar residues" evidence="8">
    <location>
        <begin position="82"/>
        <end position="98"/>
    </location>
</feature>
<comment type="catalytic activity">
    <reaction evidence="1">
        <text>Endonucleolytic cleavage to 5'-phosphomonoester.</text>
        <dbReference type="EC" id="3.1.26.4"/>
    </reaction>
</comment>
<dbReference type="EMBL" id="JASJQH010000810">
    <property type="protein sequence ID" value="KAK9762844.1"/>
    <property type="molecule type" value="Genomic_DNA"/>
</dbReference>
<dbReference type="Pfam" id="PF00075">
    <property type="entry name" value="RNase_H"/>
    <property type="match status" value="1"/>
</dbReference>
<keyword evidence="5" id="KW-0479">Metal-binding</keyword>
<evidence type="ECO:0000256" key="4">
    <source>
        <dbReference type="ARBA" id="ARBA00022722"/>
    </source>
</evidence>
<evidence type="ECO:0000256" key="5">
    <source>
        <dbReference type="ARBA" id="ARBA00022723"/>
    </source>
</evidence>
<evidence type="ECO:0000259" key="9">
    <source>
        <dbReference type="PROSITE" id="PS50879"/>
    </source>
</evidence>
<keyword evidence="11" id="KW-1185">Reference proteome</keyword>
<dbReference type="InterPro" id="IPR002156">
    <property type="entry name" value="RNaseH_domain"/>
</dbReference>